<gene>
    <name evidence="3" type="ORF">KDK67_11470</name>
</gene>
<dbReference type="CDD" id="cd00840">
    <property type="entry name" value="MPP_Mre11_N"/>
    <property type="match status" value="1"/>
</dbReference>
<sequence>MTAKKSSNPKDNENLIFVHTADLHLDSPFHGLSEINPQLSDVMTKATFAAYNNIIDTCIEKNADFLLISGDIYDSADKSLYAQLKFLEGLKRLSAAGIATYITHGNHDPLNGWSASLEWPDNVKVFSGDDVENVFVEKNGKVVATINGISYRTKNILENLAKRFQQKEPGSPFTIGMLHCTVGSGEGHDPYAPCTMQDLKGSDYDYWALGHIHYPQVMTTDPYIVYSGNPQGRDPGELGERGCMLVEVNEKGDTKVDFVPVDSVRWYIEEISVEELETEADLIGALEDKMDKLSEIAEGRYVICRFRLQGRSQLKRLLIKEDFLNDIVQHLRENYNIGPGSVWIERLKDETSFPFERENLLSKDNFISDILSITDEICSDCGDLKELDEPLHSLFGKGKIRHVLRSFDDEELVSIARNAEELLLNKLIPEGEYEDN</sequence>
<dbReference type="InterPro" id="IPR014576">
    <property type="entry name" value="Pesterase_YhaO"/>
</dbReference>
<organism evidence="3 4">
    <name type="scientific">Methanococcoides seepicolus</name>
    <dbReference type="NCBI Taxonomy" id="2828780"/>
    <lineage>
        <taxon>Archaea</taxon>
        <taxon>Methanobacteriati</taxon>
        <taxon>Methanobacteriota</taxon>
        <taxon>Stenosarchaea group</taxon>
        <taxon>Methanomicrobia</taxon>
        <taxon>Methanosarcinales</taxon>
        <taxon>Methanosarcinaceae</taxon>
        <taxon>Methanococcoides</taxon>
    </lineage>
</organism>
<comment type="caution">
    <text evidence="3">The sequence shown here is derived from an EMBL/GenBank/DDBJ whole genome shotgun (WGS) entry which is preliminary data.</text>
</comment>
<dbReference type="InterPro" id="IPR029052">
    <property type="entry name" value="Metallo-depent_PP-like"/>
</dbReference>
<dbReference type="PIRSF" id="PIRSF033091">
    <property type="entry name" value="Pesterase_YhaO"/>
    <property type="match status" value="1"/>
</dbReference>
<dbReference type="InterPro" id="IPR004843">
    <property type="entry name" value="Calcineurin-like_PHP"/>
</dbReference>
<dbReference type="EMBL" id="JAGSOI010000058">
    <property type="protein sequence ID" value="MCM1987589.1"/>
    <property type="molecule type" value="Genomic_DNA"/>
</dbReference>
<dbReference type="RefSeq" id="WP_250868939.1">
    <property type="nucleotide sequence ID" value="NZ_JAGSOI010000058.1"/>
</dbReference>
<reference evidence="3" key="1">
    <citation type="journal article" date="2021" name="mSystems">
        <title>Bacteria and Archaea Synergistically Convert Glycine Betaine to Biogenic Methane in the Formosa Cold Seep of the South China Sea.</title>
        <authorList>
            <person name="Li L."/>
            <person name="Zhang W."/>
            <person name="Zhang S."/>
            <person name="Song L."/>
            <person name="Sun Q."/>
            <person name="Zhang H."/>
            <person name="Xiang H."/>
            <person name="Dong X."/>
        </authorList>
    </citation>
    <scope>NUCLEOTIDE SEQUENCE</scope>
    <source>
        <strain evidence="3">LLY</strain>
    </source>
</reference>
<keyword evidence="1" id="KW-0378">Hydrolase</keyword>
<keyword evidence="3" id="KW-0540">Nuclease</keyword>
<dbReference type="Pfam" id="PF00149">
    <property type="entry name" value="Metallophos"/>
    <property type="match status" value="1"/>
</dbReference>
<dbReference type="Gene3D" id="3.60.21.10">
    <property type="match status" value="1"/>
</dbReference>
<keyword evidence="3" id="KW-0269">Exonuclease</keyword>
<accession>A0A9E4ZJA1</accession>
<dbReference type="AlphaFoldDB" id="A0A9E4ZJA1"/>
<dbReference type="PANTHER" id="PTHR30337">
    <property type="entry name" value="COMPONENT OF ATP-DEPENDENT DSDNA EXONUCLEASE"/>
    <property type="match status" value="1"/>
</dbReference>
<keyword evidence="4" id="KW-1185">Reference proteome</keyword>
<protein>
    <submittedName>
        <fullName evidence="3">DNA repair exonuclease</fullName>
    </submittedName>
</protein>
<feature type="domain" description="Calcineurin-like phosphoesterase" evidence="2">
    <location>
        <begin position="17"/>
        <end position="215"/>
    </location>
</feature>
<proteinExistence type="predicted"/>
<evidence type="ECO:0000259" key="2">
    <source>
        <dbReference type="Pfam" id="PF00149"/>
    </source>
</evidence>
<dbReference type="SUPFAM" id="SSF56300">
    <property type="entry name" value="Metallo-dependent phosphatases"/>
    <property type="match status" value="1"/>
</dbReference>
<dbReference type="InterPro" id="IPR050535">
    <property type="entry name" value="DNA_Repair-Maintenance_Comp"/>
</dbReference>
<dbReference type="GO" id="GO:0004527">
    <property type="term" value="F:exonuclease activity"/>
    <property type="evidence" value="ECO:0007669"/>
    <property type="project" value="UniProtKB-KW"/>
</dbReference>
<dbReference type="InterPro" id="IPR041796">
    <property type="entry name" value="Mre11_N"/>
</dbReference>
<dbReference type="Proteomes" id="UP001056766">
    <property type="component" value="Unassembled WGS sequence"/>
</dbReference>
<evidence type="ECO:0000256" key="1">
    <source>
        <dbReference type="ARBA" id="ARBA00022801"/>
    </source>
</evidence>
<reference evidence="3" key="2">
    <citation type="submission" date="2021-04" db="EMBL/GenBank/DDBJ databases">
        <authorList>
            <person name="Dong X."/>
        </authorList>
    </citation>
    <scope>NUCLEOTIDE SEQUENCE</scope>
    <source>
        <strain evidence="3">LLY</strain>
    </source>
</reference>
<name>A0A9E4ZJA1_9EURY</name>
<evidence type="ECO:0000313" key="4">
    <source>
        <dbReference type="Proteomes" id="UP001056766"/>
    </source>
</evidence>
<evidence type="ECO:0000313" key="3">
    <source>
        <dbReference type="EMBL" id="MCM1987589.1"/>
    </source>
</evidence>
<dbReference type="PANTHER" id="PTHR30337:SF7">
    <property type="entry name" value="PHOSPHOESTERASE"/>
    <property type="match status" value="1"/>
</dbReference>